<evidence type="ECO:0000313" key="1">
    <source>
        <dbReference type="EMBL" id="VVP01099.1"/>
    </source>
</evidence>
<organism evidence="1 2">
    <name type="scientific">Pseudomonas fluorescens</name>
    <dbReference type="NCBI Taxonomy" id="294"/>
    <lineage>
        <taxon>Bacteria</taxon>
        <taxon>Pseudomonadati</taxon>
        <taxon>Pseudomonadota</taxon>
        <taxon>Gammaproteobacteria</taxon>
        <taxon>Pseudomonadales</taxon>
        <taxon>Pseudomonadaceae</taxon>
        <taxon>Pseudomonas</taxon>
    </lineage>
</organism>
<dbReference type="AlphaFoldDB" id="A0A5E7KI80"/>
<reference evidence="1 2" key="1">
    <citation type="submission" date="2019-09" db="EMBL/GenBank/DDBJ databases">
        <authorList>
            <person name="Chandra G."/>
            <person name="Truman W A."/>
        </authorList>
    </citation>
    <scope>NUCLEOTIDE SEQUENCE [LARGE SCALE GENOMIC DNA]</scope>
    <source>
        <strain evidence="1">PS870</strain>
    </source>
</reference>
<proteinExistence type="predicted"/>
<accession>A0A5E7KI80</accession>
<dbReference type="Proteomes" id="UP000349468">
    <property type="component" value="Unassembled WGS sequence"/>
</dbReference>
<evidence type="ECO:0000313" key="2">
    <source>
        <dbReference type="Proteomes" id="UP000349468"/>
    </source>
</evidence>
<sequence length="72" mass="8229">MARNKARDDKFFNCVQEFEDDYVSSHYGTNKGTVKSFLKDSCKTGVINYSTHESVYKLIEEKLGYPVPSSPK</sequence>
<gene>
    <name evidence="1" type="ORF">PS870_02819</name>
</gene>
<name>A0A5E7KI80_PSEFL</name>
<dbReference type="EMBL" id="CABVIK010000008">
    <property type="protein sequence ID" value="VVP01099.1"/>
    <property type="molecule type" value="Genomic_DNA"/>
</dbReference>
<protein>
    <submittedName>
        <fullName evidence="1">Uncharacterized protein</fullName>
    </submittedName>
</protein>